<organism evidence="7 8">
    <name type="scientific">Clostridium cavendishii DSM 21758</name>
    <dbReference type="NCBI Taxonomy" id="1121302"/>
    <lineage>
        <taxon>Bacteria</taxon>
        <taxon>Bacillati</taxon>
        <taxon>Bacillota</taxon>
        <taxon>Clostridia</taxon>
        <taxon>Eubacteriales</taxon>
        <taxon>Clostridiaceae</taxon>
        <taxon>Clostridium</taxon>
    </lineage>
</organism>
<sequence length="270" mass="29863">MIINHNINAMFAWKQMSVAEKRMGRAIERMTTGLRINRASDDPAGLAISEKMRGQIRGLHQASRNAQDGISMLQTAEGVLNETHSMLQRMNELAVQASNGTLCQEDRDALSKEFEELKKEISRSANDSEFNKNHLLNKDNNSVTLQVGPNAGQSMVITFESMTSHSLNLDGVNIKTQQDASDAIKKLQEAVGKTSSLRGSLGAYESRLEHVVSINDNTAENLEAAESRIRDADIAKEMMDYTKNSILFQVAQAMLAQANQQAKNVLELLK</sequence>
<evidence type="ECO:0000259" key="5">
    <source>
        <dbReference type="Pfam" id="PF00669"/>
    </source>
</evidence>
<protein>
    <recommendedName>
        <fullName evidence="2 4">Flagellin</fullName>
    </recommendedName>
</protein>
<keyword evidence="4" id="KW-0964">Secreted</keyword>
<evidence type="ECO:0000259" key="6">
    <source>
        <dbReference type="Pfam" id="PF00700"/>
    </source>
</evidence>
<dbReference type="EMBL" id="FQZB01000008">
    <property type="protein sequence ID" value="SHJ39206.1"/>
    <property type="molecule type" value="Genomic_DNA"/>
</dbReference>
<dbReference type="SUPFAM" id="SSF64518">
    <property type="entry name" value="Phase 1 flagellin"/>
    <property type="match status" value="1"/>
</dbReference>
<dbReference type="STRING" id="1121302.SAMN02745163_01850"/>
<dbReference type="Gene3D" id="6.10.10.10">
    <property type="entry name" value="Flagellar export chaperone, C-terminal domain"/>
    <property type="match status" value="1"/>
</dbReference>
<dbReference type="Gene3D" id="1.20.1330.10">
    <property type="entry name" value="f41 fragment of flagellin, N-terminal domain"/>
    <property type="match status" value="1"/>
</dbReference>
<feature type="domain" description="Flagellin C-terminal" evidence="6">
    <location>
        <begin position="185"/>
        <end position="269"/>
    </location>
</feature>
<dbReference type="GO" id="GO:0005576">
    <property type="term" value="C:extracellular region"/>
    <property type="evidence" value="ECO:0007669"/>
    <property type="project" value="UniProtKB-SubCell"/>
</dbReference>
<evidence type="ECO:0000256" key="3">
    <source>
        <dbReference type="ARBA" id="ARBA00023143"/>
    </source>
</evidence>
<dbReference type="InterPro" id="IPR046358">
    <property type="entry name" value="Flagellin_C"/>
</dbReference>
<comment type="subcellular location">
    <subcellularLocation>
        <location evidence="4">Secreted</location>
    </subcellularLocation>
    <subcellularLocation>
        <location evidence="4">Bacterial flagellum</location>
    </subcellularLocation>
</comment>
<dbReference type="GO" id="GO:0009288">
    <property type="term" value="C:bacterial-type flagellum"/>
    <property type="evidence" value="ECO:0007669"/>
    <property type="project" value="UniProtKB-SubCell"/>
</dbReference>
<dbReference type="Pfam" id="PF00669">
    <property type="entry name" value="Flagellin_N"/>
    <property type="match status" value="1"/>
</dbReference>
<dbReference type="InterPro" id="IPR042187">
    <property type="entry name" value="Flagellin_C_sub2"/>
</dbReference>
<keyword evidence="7" id="KW-0969">Cilium</keyword>
<dbReference type="PANTHER" id="PTHR42792">
    <property type="entry name" value="FLAGELLIN"/>
    <property type="match status" value="1"/>
</dbReference>
<evidence type="ECO:0000256" key="1">
    <source>
        <dbReference type="ARBA" id="ARBA00005709"/>
    </source>
</evidence>
<dbReference type="OrthoDB" id="9796789at2"/>
<name>A0A1M6IXN9_9CLOT</name>
<keyword evidence="7" id="KW-0282">Flagellum</keyword>
<dbReference type="InterPro" id="IPR001029">
    <property type="entry name" value="Flagellin_N"/>
</dbReference>
<keyword evidence="3 4" id="KW-0975">Bacterial flagellum</keyword>
<keyword evidence="8" id="KW-1185">Reference proteome</keyword>
<comment type="function">
    <text evidence="4">Flagellin is the subunit protein which polymerizes to form the filaments of bacterial flagella.</text>
</comment>
<dbReference type="Proteomes" id="UP000184310">
    <property type="component" value="Unassembled WGS sequence"/>
</dbReference>
<gene>
    <name evidence="7" type="ORF">SAMN02745163_01850</name>
</gene>
<evidence type="ECO:0000256" key="4">
    <source>
        <dbReference type="RuleBase" id="RU362073"/>
    </source>
</evidence>
<evidence type="ECO:0000313" key="8">
    <source>
        <dbReference type="Proteomes" id="UP000184310"/>
    </source>
</evidence>
<dbReference type="AlphaFoldDB" id="A0A1M6IXN9"/>
<dbReference type="InterPro" id="IPR001492">
    <property type="entry name" value="Flagellin"/>
</dbReference>
<dbReference type="Pfam" id="PF00700">
    <property type="entry name" value="Flagellin_C"/>
    <property type="match status" value="1"/>
</dbReference>
<comment type="similarity">
    <text evidence="1 4">Belongs to the bacterial flagellin family.</text>
</comment>
<evidence type="ECO:0000313" key="7">
    <source>
        <dbReference type="EMBL" id="SHJ39206.1"/>
    </source>
</evidence>
<dbReference type="PANTHER" id="PTHR42792:SF2">
    <property type="entry name" value="FLAGELLIN"/>
    <property type="match status" value="1"/>
</dbReference>
<feature type="domain" description="Flagellin N-terminal" evidence="5">
    <location>
        <begin position="3"/>
        <end position="140"/>
    </location>
</feature>
<reference evidence="7 8" key="1">
    <citation type="submission" date="2016-11" db="EMBL/GenBank/DDBJ databases">
        <authorList>
            <person name="Jaros S."/>
            <person name="Januszkiewicz K."/>
            <person name="Wedrychowicz H."/>
        </authorList>
    </citation>
    <scope>NUCLEOTIDE SEQUENCE [LARGE SCALE GENOMIC DNA]</scope>
    <source>
        <strain evidence="7 8">DSM 21758</strain>
    </source>
</reference>
<proteinExistence type="inferred from homology"/>
<dbReference type="RefSeq" id="WP_072986391.1">
    <property type="nucleotide sequence ID" value="NZ_FQZB01000008.1"/>
</dbReference>
<accession>A0A1M6IXN9</accession>
<keyword evidence="7" id="KW-0966">Cell projection</keyword>
<evidence type="ECO:0000256" key="2">
    <source>
        <dbReference type="ARBA" id="ARBA00020110"/>
    </source>
</evidence>
<dbReference type="GO" id="GO:0005198">
    <property type="term" value="F:structural molecule activity"/>
    <property type="evidence" value="ECO:0007669"/>
    <property type="project" value="UniProtKB-UniRule"/>
</dbReference>
<dbReference type="PRINTS" id="PR00207">
    <property type="entry name" value="FLAGELLIN"/>
</dbReference>